<dbReference type="Proteomes" id="UP001255856">
    <property type="component" value="Unassembled WGS sequence"/>
</dbReference>
<sequence>MEMSRIGIGKPDQTAALASHFGRAGLQLRDFLGPLQAEDLRAAAASAFLSQDSCREAEALSVCLSKLRRERPRAGDQQRFYAWLQRRGFSFDEARHLWIACQAARDGA</sequence>
<keyword evidence="2" id="KW-1185">Reference proteome</keyword>
<evidence type="ECO:0000313" key="1">
    <source>
        <dbReference type="EMBL" id="KAK2076764.1"/>
    </source>
</evidence>
<dbReference type="AlphaFoldDB" id="A0AAD9IGL8"/>
<protein>
    <submittedName>
        <fullName evidence="1">Uncharacterized protein</fullName>
    </submittedName>
</protein>
<reference evidence="1" key="1">
    <citation type="submission" date="2021-01" db="EMBL/GenBank/DDBJ databases">
        <authorList>
            <person name="Eckstrom K.M.E."/>
        </authorList>
    </citation>
    <scope>NUCLEOTIDE SEQUENCE</scope>
    <source>
        <strain evidence="1">UVCC 0001</strain>
    </source>
</reference>
<comment type="caution">
    <text evidence="1">The sequence shown here is derived from an EMBL/GenBank/DDBJ whole genome shotgun (WGS) entry which is preliminary data.</text>
</comment>
<gene>
    <name evidence="1" type="ORF">QBZ16_005524</name>
</gene>
<proteinExistence type="predicted"/>
<evidence type="ECO:0000313" key="2">
    <source>
        <dbReference type="Proteomes" id="UP001255856"/>
    </source>
</evidence>
<accession>A0AAD9IGL8</accession>
<dbReference type="EMBL" id="JASFZW010000009">
    <property type="protein sequence ID" value="KAK2076764.1"/>
    <property type="molecule type" value="Genomic_DNA"/>
</dbReference>
<name>A0AAD9IGL8_PROWI</name>
<organism evidence="1 2">
    <name type="scientific">Prototheca wickerhamii</name>
    <dbReference type="NCBI Taxonomy" id="3111"/>
    <lineage>
        <taxon>Eukaryota</taxon>
        <taxon>Viridiplantae</taxon>
        <taxon>Chlorophyta</taxon>
        <taxon>core chlorophytes</taxon>
        <taxon>Trebouxiophyceae</taxon>
        <taxon>Chlorellales</taxon>
        <taxon>Chlorellaceae</taxon>
        <taxon>Prototheca</taxon>
    </lineage>
</organism>